<comment type="caution">
    <text evidence="2">The sequence shown here is derived from an EMBL/GenBank/DDBJ whole genome shotgun (WGS) entry which is preliminary data.</text>
</comment>
<dbReference type="Proteomes" id="UP001165205">
    <property type="component" value="Unassembled WGS sequence"/>
</dbReference>
<reference evidence="2" key="1">
    <citation type="submission" date="2023-04" db="EMBL/GenBank/DDBJ databases">
        <title>Aspergillus oryzae NBRC 4228.</title>
        <authorList>
            <person name="Ichikawa N."/>
            <person name="Sato H."/>
            <person name="Tonouchi N."/>
        </authorList>
    </citation>
    <scope>NUCLEOTIDE SEQUENCE</scope>
    <source>
        <strain evidence="2">NBRC 4228</strain>
    </source>
</reference>
<sequence>MSVRAPLMITTSSAYLLRRLNEVPWRPQHLNGRVDVPLVSNGELVMTMYLTGSISVLSKVLNVVSLSSSASTFDRQTRQTSQTPQTSAYDRSDFCSEGIDR</sequence>
<feature type="region of interest" description="Disordered" evidence="1">
    <location>
        <begin position="68"/>
        <end position="101"/>
    </location>
</feature>
<dbReference type="EMBL" id="BSYA01000201">
    <property type="protein sequence ID" value="GMG36484.1"/>
    <property type="molecule type" value="Genomic_DNA"/>
</dbReference>
<organism evidence="2 3">
    <name type="scientific">Aspergillus oryzae</name>
    <name type="common">Yellow koji mold</name>
    <dbReference type="NCBI Taxonomy" id="5062"/>
    <lineage>
        <taxon>Eukaryota</taxon>
        <taxon>Fungi</taxon>
        <taxon>Dikarya</taxon>
        <taxon>Ascomycota</taxon>
        <taxon>Pezizomycotina</taxon>
        <taxon>Eurotiomycetes</taxon>
        <taxon>Eurotiomycetidae</taxon>
        <taxon>Eurotiales</taxon>
        <taxon>Aspergillaceae</taxon>
        <taxon>Aspergillus</taxon>
        <taxon>Aspergillus subgen. Circumdati</taxon>
    </lineage>
</organism>
<feature type="compositionally biased region" description="Basic and acidic residues" evidence="1">
    <location>
        <begin position="90"/>
        <end position="101"/>
    </location>
</feature>
<dbReference type="AlphaFoldDB" id="A0AAN4YW05"/>
<accession>A0AAN4YW05</accession>
<evidence type="ECO:0000313" key="2">
    <source>
        <dbReference type="EMBL" id="GMG36484.1"/>
    </source>
</evidence>
<gene>
    <name evidence="2" type="ORF">Aory04_001151000</name>
</gene>
<feature type="compositionally biased region" description="Low complexity" evidence="1">
    <location>
        <begin position="78"/>
        <end position="87"/>
    </location>
</feature>
<evidence type="ECO:0000313" key="3">
    <source>
        <dbReference type="Proteomes" id="UP001165205"/>
    </source>
</evidence>
<protein>
    <submittedName>
        <fullName evidence="2">Unnamed protein product</fullName>
    </submittedName>
</protein>
<evidence type="ECO:0000256" key="1">
    <source>
        <dbReference type="SAM" id="MobiDB-lite"/>
    </source>
</evidence>
<proteinExistence type="predicted"/>
<name>A0AAN4YW05_ASPOZ</name>